<keyword evidence="4" id="KW-0521">NADP</keyword>
<evidence type="ECO:0000256" key="3">
    <source>
        <dbReference type="ARBA" id="ARBA00022490"/>
    </source>
</evidence>
<dbReference type="RefSeq" id="WP_245874562.1">
    <property type="nucleotide sequence ID" value="NZ_JBBNOP010000006.1"/>
</dbReference>
<evidence type="ECO:0000256" key="1">
    <source>
        <dbReference type="ARBA" id="ARBA00004496"/>
    </source>
</evidence>
<dbReference type="EMBL" id="JBBNOP010000006">
    <property type="protein sequence ID" value="MEQ3363006.1"/>
    <property type="molecule type" value="Genomic_DNA"/>
</dbReference>
<proteinExistence type="predicted"/>
<dbReference type="PANTHER" id="PTHR44154">
    <property type="entry name" value="QUINONE OXIDOREDUCTASE"/>
    <property type="match status" value="1"/>
</dbReference>
<keyword evidence="5" id="KW-0694">RNA-binding</keyword>
<evidence type="ECO:0000313" key="8">
    <source>
        <dbReference type="EMBL" id="MEQ3363006.1"/>
    </source>
</evidence>
<evidence type="ECO:0000256" key="6">
    <source>
        <dbReference type="ARBA" id="ARBA00022990"/>
    </source>
</evidence>
<gene>
    <name evidence="8" type="ORF">AAA083_08460</name>
</gene>
<dbReference type="Gene3D" id="3.40.50.720">
    <property type="entry name" value="NAD(P)-binding Rossmann-like Domain"/>
    <property type="match status" value="1"/>
</dbReference>
<dbReference type="Pfam" id="PF08240">
    <property type="entry name" value="ADH_N"/>
    <property type="match status" value="1"/>
</dbReference>
<evidence type="ECO:0000313" key="9">
    <source>
        <dbReference type="Proteomes" id="UP001487305"/>
    </source>
</evidence>
<keyword evidence="9" id="KW-1185">Reference proteome</keyword>
<dbReference type="SMART" id="SM00829">
    <property type="entry name" value="PKS_ER"/>
    <property type="match status" value="1"/>
</dbReference>
<keyword evidence="3" id="KW-0963">Cytoplasm</keyword>
<dbReference type="SUPFAM" id="SSF50129">
    <property type="entry name" value="GroES-like"/>
    <property type="match status" value="1"/>
</dbReference>
<name>A0ABV1JF78_9ACTN</name>
<dbReference type="Proteomes" id="UP001487305">
    <property type="component" value="Unassembled WGS sequence"/>
</dbReference>
<comment type="subunit">
    <text evidence="2">Homotetramer.</text>
</comment>
<evidence type="ECO:0000256" key="2">
    <source>
        <dbReference type="ARBA" id="ARBA00011881"/>
    </source>
</evidence>
<evidence type="ECO:0000256" key="5">
    <source>
        <dbReference type="ARBA" id="ARBA00022884"/>
    </source>
</evidence>
<dbReference type="InterPro" id="IPR036291">
    <property type="entry name" value="NAD(P)-bd_dom_sf"/>
</dbReference>
<accession>A0ABV1JF78</accession>
<feature type="domain" description="Enoyl reductase (ER)" evidence="7">
    <location>
        <begin position="12"/>
        <end position="323"/>
    </location>
</feature>
<comment type="subcellular location">
    <subcellularLocation>
        <location evidence="1">Cytoplasm</location>
    </subcellularLocation>
</comment>
<dbReference type="CDD" id="cd08253">
    <property type="entry name" value="zeta_crystallin"/>
    <property type="match status" value="1"/>
</dbReference>
<dbReference type="InterPro" id="IPR051603">
    <property type="entry name" value="Zinc-ADH_QOR/CCCR"/>
</dbReference>
<comment type="caution">
    <text evidence="8">The sequence shown here is derived from an EMBL/GenBank/DDBJ whole genome shotgun (WGS) entry which is preliminary data.</text>
</comment>
<organism evidence="8 9">
    <name type="scientific">Raoultibacter massiliensis</name>
    <dbReference type="NCBI Taxonomy" id="1852371"/>
    <lineage>
        <taxon>Bacteria</taxon>
        <taxon>Bacillati</taxon>
        <taxon>Actinomycetota</taxon>
        <taxon>Coriobacteriia</taxon>
        <taxon>Eggerthellales</taxon>
        <taxon>Eggerthellaceae</taxon>
        <taxon>Raoultibacter</taxon>
    </lineage>
</organism>
<dbReference type="InterPro" id="IPR002364">
    <property type="entry name" value="Quin_OxRdtase/zeta-crystal_CS"/>
</dbReference>
<dbReference type="InterPro" id="IPR020843">
    <property type="entry name" value="ER"/>
</dbReference>
<dbReference type="Gene3D" id="3.90.180.10">
    <property type="entry name" value="Medium-chain alcohol dehydrogenases, catalytic domain"/>
    <property type="match status" value="1"/>
</dbReference>
<dbReference type="InterPro" id="IPR011032">
    <property type="entry name" value="GroES-like_sf"/>
</dbReference>
<reference evidence="8 9" key="1">
    <citation type="submission" date="2024-04" db="EMBL/GenBank/DDBJ databases">
        <title>Human intestinal bacterial collection.</title>
        <authorList>
            <person name="Pauvert C."/>
            <person name="Hitch T.C.A."/>
            <person name="Clavel T."/>
        </authorList>
    </citation>
    <scope>NUCLEOTIDE SEQUENCE [LARGE SCALE GENOMIC DNA]</scope>
    <source>
        <strain evidence="8 9">CLA-KB-H42</strain>
    </source>
</reference>
<protein>
    <submittedName>
        <fullName evidence="8">NADPH:quinone reductase</fullName>
    </submittedName>
</protein>
<dbReference type="SUPFAM" id="SSF51735">
    <property type="entry name" value="NAD(P)-binding Rossmann-fold domains"/>
    <property type="match status" value="1"/>
</dbReference>
<dbReference type="InterPro" id="IPR013154">
    <property type="entry name" value="ADH-like_N"/>
</dbReference>
<dbReference type="PANTHER" id="PTHR44154:SF1">
    <property type="entry name" value="QUINONE OXIDOREDUCTASE"/>
    <property type="match status" value="1"/>
</dbReference>
<dbReference type="Pfam" id="PF00107">
    <property type="entry name" value="ADH_zinc_N"/>
    <property type="match status" value="1"/>
</dbReference>
<evidence type="ECO:0000256" key="4">
    <source>
        <dbReference type="ARBA" id="ARBA00022857"/>
    </source>
</evidence>
<evidence type="ECO:0000259" key="7">
    <source>
        <dbReference type="SMART" id="SM00829"/>
    </source>
</evidence>
<dbReference type="PROSITE" id="PS01162">
    <property type="entry name" value="QOR_ZETA_CRYSTAL"/>
    <property type="match status" value="1"/>
</dbReference>
<keyword evidence="6" id="KW-0007">Acetylation</keyword>
<dbReference type="InterPro" id="IPR013149">
    <property type="entry name" value="ADH-like_C"/>
</dbReference>
<sequence length="328" mass="34175">MNMQAIVVTKFGDETVLEPQSIPVPDPQRGEVRVKLFAAGVNPVESYIRAGDYPRLPALPYTPGTDGAGIIDAVGEDVGGIDAGDRVFVAASLAKRNTGTYAQYVACDAAAVQKLPDSLLFEQGAGIGTPGLAAGDALFVRADIKPGEIVLVHGASGGVGTLAVQLARRRGAIVFGTAGDSEGKALVSRLGAHRVFNHREEGYADDIIDATNGRGIDAVVETNAHINLMKDLTMISKRGRIVVVGSRGVIEFDPRATMAKDAAILGMGIANMSERETAAVMHALAAGLESGMEIAIDQTFPLDEAAAAHRSIGQRGKNGKTILEITHG</sequence>